<dbReference type="Proteomes" id="UP000034669">
    <property type="component" value="Unassembled WGS sequence"/>
</dbReference>
<protein>
    <submittedName>
        <fullName evidence="3">Glycosyl transferase group 1</fullName>
    </submittedName>
</protein>
<evidence type="ECO:0000259" key="2">
    <source>
        <dbReference type="Pfam" id="PF00534"/>
    </source>
</evidence>
<gene>
    <name evidence="3" type="ORF">UV66_C0008G0008</name>
</gene>
<dbReference type="EMBL" id="LCFI01000008">
    <property type="protein sequence ID" value="KKS90133.1"/>
    <property type="molecule type" value="Genomic_DNA"/>
</dbReference>
<dbReference type="PANTHER" id="PTHR46401:SF2">
    <property type="entry name" value="GLYCOSYLTRANSFERASE WBBK-RELATED"/>
    <property type="match status" value="1"/>
</dbReference>
<reference evidence="3 4" key="1">
    <citation type="journal article" date="2015" name="Nature">
        <title>rRNA introns, odd ribosomes, and small enigmatic genomes across a large radiation of phyla.</title>
        <authorList>
            <person name="Brown C.T."/>
            <person name="Hug L.A."/>
            <person name="Thomas B.C."/>
            <person name="Sharon I."/>
            <person name="Castelle C.J."/>
            <person name="Singh A."/>
            <person name="Wilkins M.J."/>
            <person name="Williams K.H."/>
            <person name="Banfield J.F."/>
        </authorList>
    </citation>
    <scope>NUCLEOTIDE SEQUENCE [LARGE SCALE GENOMIC DNA]</scope>
</reference>
<dbReference type="AlphaFoldDB" id="A0A0G1FTR8"/>
<accession>A0A0G1FTR8</accession>
<dbReference type="GO" id="GO:0009103">
    <property type="term" value="P:lipopolysaccharide biosynthetic process"/>
    <property type="evidence" value="ECO:0007669"/>
    <property type="project" value="TreeGrafter"/>
</dbReference>
<dbReference type="PANTHER" id="PTHR46401">
    <property type="entry name" value="GLYCOSYLTRANSFERASE WBBK-RELATED"/>
    <property type="match status" value="1"/>
</dbReference>
<name>A0A0G1FTR8_9BACT</name>
<dbReference type="Gene3D" id="3.40.50.2000">
    <property type="entry name" value="Glycogen Phosphorylase B"/>
    <property type="match status" value="1"/>
</dbReference>
<dbReference type="SUPFAM" id="SSF53756">
    <property type="entry name" value="UDP-Glycosyltransferase/glycogen phosphorylase"/>
    <property type="match status" value="1"/>
</dbReference>
<dbReference type="GO" id="GO:0016757">
    <property type="term" value="F:glycosyltransferase activity"/>
    <property type="evidence" value="ECO:0007669"/>
    <property type="project" value="InterPro"/>
</dbReference>
<keyword evidence="1 3" id="KW-0808">Transferase</keyword>
<evidence type="ECO:0000313" key="4">
    <source>
        <dbReference type="Proteomes" id="UP000034669"/>
    </source>
</evidence>
<feature type="domain" description="Glycosyl transferase family 1" evidence="2">
    <location>
        <begin position="9"/>
        <end position="137"/>
    </location>
</feature>
<proteinExistence type="predicted"/>
<dbReference type="PATRIC" id="fig|1618557.3.peg.739"/>
<comment type="caution">
    <text evidence="3">The sequence shown here is derived from an EMBL/GenBank/DDBJ whole genome shotgun (WGS) entry which is preliminary data.</text>
</comment>
<organism evidence="3 4">
    <name type="scientific">Candidatus Woesebacteria bacterium GW2011_GWA1_43_12</name>
    <dbReference type="NCBI Taxonomy" id="1618557"/>
    <lineage>
        <taxon>Bacteria</taxon>
        <taxon>Candidatus Woeseibacteriota</taxon>
    </lineage>
</organism>
<evidence type="ECO:0000256" key="1">
    <source>
        <dbReference type="ARBA" id="ARBA00022679"/>
    </source>
</evidence>
<dbReference type="InterPro" id="IPR001296">
    <property type="entry name" value="Glyco_trans_1"/>
</dbReference>
<sequence length="165" mass="18102">MLIRTVLSKGQSLNDLQLVIVGKKGWLYEEILKAPEQFGVSDRVKFLEFVPDEDLQVLYEKAAAFALPSLYEGFGLPVLEAMARGCPVVVSNVSSLPEIAGDAGIYIDPEDVTSIAKGLETALEETKEERKRRVEAGLHQAAKFTWEKAAQQTLAILEEVGGKKP</sequence>
<dbReference type="CDD" id="cd03809">
    <property type="entry name" value="GT4_MtfB-like"/>
    <property type="match status" value="1"/>
</dbReference>
<evidence type="ECO:0000313" key="3">
    <source>
        <dbReference type="EMBL" id="KKS90133.1"/>
    </source>
</evidence>
<dbReference type="Pfam" id="PF00534">
    <property type="entry name" value="Glycos_transf_1"/>
    <property type="match status" value="1"/>
</dbReference>